<dbReference type="PANTHER" id="PTHR40572:SF1">
    <property type="entry name" value="PROTEIN BAX"/>
    <property type="match status" value="1"/>
</dbReference>
<dbReference type="RefSeq" id="WP_369742260.1">
    <property type="nucleotide sequence ID" value="NZ_CP165718.1"/>
</dbReference>
<protein>
    <submittedName>
        <fullName evidence="3">Glucosaminidase domain-containing protein</fullName>
    </submittedName>
</protein>
<evidence type="ECO:0000256" key="1">
    <source>
        <dbReference type="SAM" id="MobiDB-lite"/>
    </source>
</evidence>
<proteinExistence type="predicted"/>
<gene>
    <name evidence="3" type="ORF">AB8S08_06595</name>
</gene>
<reference evidence="3" key="1">
    <citation type="submission" date="2024-07" db="EMBL/GenBank/DDBJ databases">
        <title>Whole genome sequence of bacterial strains from algal surface.</title>
        <authorList>
            <person name="Kumar P."/>
        </authorList>
    </citation>
    <scope>NUCLEOTIDE SEQUENCE</scope>
    <source>
        <strain evidence="3">PP-1MA</strain>
    </source>
</reference>
<feature type="region of interest" description="Disordered" evidence="1">
    <location>
        <begin position="272"/>
        <end position="291"/>
    </location>
</feature>
<dbReference type="InterPro" id="IPR002901">
    <property type="entry name" value="MGlyc_endo_b_GlcNAc-like_dom"/>
</dbReference>
<dbReference type="GO" id="GO:0004040">
    <property type="term" value="F:amidase activity"/>
    <property type="evidence" value="ECO:0007669"/>
    <property type="project" value="InterPro"/>
</dbReference>
<dbReference type="InterPro" id="IPR053195">
    <property type="entry name" value="Bax-like"/>
</dbReference>
<dbReference type="Gene3D" id="1.10.530.10">
    <property type="match status" value="1"/>
</dbReference>
<dbReference type="Pfam" id="PF01832">
    <property type="entry name" value="Glucosaminidase"/>
    <property type="match status" value="1"/>
</dbReference>
<feature type="domain" description="Mannosyl-glycoprotein endo-beta-N-acetylglucosamidase-like" evidence="2">
    <location>
        <begin position="129"/>
        <end position="212"/>
    </location>
</feature>
<name>A0AB39X3M3_9GAMM</name>
<dbReference type="PANTHER" id="PTHR40572">
    <property type="entry name" value="PROTEIN BAX"/>
    <property type="match status" value="1"/>
</dbReference>
<organism evidence="3">
    <name type="scientific">Pseudidiomarina sp. PP-1MA</name>
    <dbReference type="NCBI Taxonomy" id="3237706"/>
    <lineage>
        <taxon>Bacteria</taxon>
        <taxon>Pseudomonadati</taxon>
        <taxon>Pseudomonadota</taxon>
        <taxon>Gammaproteobacteria</taxon>
        <taxon>Alteromonadales</taxon>
        <taxon>Idiomarinaceae</taxon>
        <taxon>Pseudidiomarina</taxon>
    </lineage>
</organism>
<feature type="compositionally biased region" description="Polar residues" evidence="1">
    <location>
        <begin position="278"/>
        <end position="291"/>
    </location>
</feature>
<evidence type="ECO:0000259" key="2">
    <source>
        <dbReference type="Pfam" id="PF01832"/>
    </source>
</evidence>
<dbReference type="AlphaFoldDB" id="A0AB39X3M3"/>
<dbReference type="EMBL" id="CP165718">
    <property type="protein sequence ID" value="XDV08444.1"/>
    <property type="molecule type" value="Genomic_DNA"/>
</dbReference>
<sequence>MRKLFWILVAVVIAVTVWLPTQLHQVAPSAQQSKQTAAQAPLKVPVVTQVPDFSGYADVRDKKKAFFAFLAPLVQAENAQIELDRERILALQQKSQWSAKEQAWLLKIADDYGIDGDIEQANELFELLLRRVDLVPETLVLVQAANESGWGASRFAQDALNLFGQWCFTKGCGLVPDARADEARHEVRKFASVNASVRSYLRNINTHPAYFDLRSLRAERRAQGRDVRALDLTPGLLSYSERGEEYIAELNAMIRVNRPIIMDVLASGNAAVNDDAAPQNTDTVSSPSAPE</sequence>
<accession>A0AB39X3M3</accession>
<evidence type="ECO:0000313" key="3">
    <source>
        <dbReference type="EMBL" id="XDV08444.1"/>
    </source>
</evidence>